<comment type="caution">
    <text evidence="1">The sequence shown here is derived from an EMBL/GenBank/DDBJ whole genome shotgun (WGS) entry which is preliminary data.</text>
</comment>
<gene>
    <name evidence="1" type="ORF">GCM10022247_31890</name>
</gene>
<organism evidence="1 2">
    <name type="scientific">Allokutzneria multivorans</name>
    <dbReference type="NCBI Taxonomy" id="1142134"/>
    <lineage>
        <taxon>Bacteria</taxon>
        <taxon>Bacillati</taxon>
        <taxon>Actinomycetota</taxon>
        <taxon>Actinomycetes</taxon>
        <taxon>Pseudonocardiales</taxon>
        <taxon>Pseudonocardiaceae</taxon>
        <taxon>Allokutzneria</taxon>
    </lineage>
</organism>
<dbReference type="EMBL" id="BAABAL010000009">
    <property type="protein sequence ID" value="GAA4007444.1"/>
    <property type="molecule type" value="Genomic_DNA"/>
</dbReference>
<name>A0ABP7S6H5_9PSEU</name>
<accession>A0ABP7S6H5</accession>
<evidence type="ECO:0000313" key="2">
    <source>
        <dbReference type="Proteomes" id="UP001501747"/>
    </source>
</evidence>
<reference evidence="2" key="1">
    <citation type="journal article" date="2019" name="Int. J. Syst. Evol. Microbiol.">
        <title>The Global Catalogue of Microorganisms (GCM) 10K type strain sequencing project: providing services to taxonomists for standard genome sequencing and annotation.</title>
        <authorList>
            <consortium name="The Broad Institute Genomics Platform"/>
            <consortium name="The Broad Institute Genome Sequencing Center for Infectious Disease"/>
            <person name="Wu L."/>
            <person name="Ma J."/>
        </authorList>
    </citation>
    <scope>NUCLEOTIDE SEQUENCE [LARGE SCALE GENOMIC DNA]</scope>
    <source>
        <strain evidence="2">JCM 17342</strain>
    </source>
</reference>
<evidence type="ECO:0008006" key="3">
    <source>
        <dbReference type="Google" id="ProtNLM"/>
    </source>
</evidence>
<dbReference type="Proteomes" id="UP001501747">
    <property type="component" value="Unassembled WGS sequence"/>
</dbReference>
<protein>
    <recommendedName>
        <fullName evidence="3">Alanine-rich protein</fullName>
    </recommendedName>
</protein>
<sequence>MVTKVPYAYTWDVVGDPAAAERIASLGVDAVALAASYHTTRAATPFHPQHRMVNAAHAACYVPVRESAWTGRLTPPAPNWAPGDSFGEARKALRSAGLPVHAWTVLTHSTHLGSANPDLLVRNAFGDLYPYALCPSNEDVVEYCSTLVREVVTLGEPEGVILEACGPLGFFHGGHHEKTDGADWGKVHQQLLSLCFCSGCLARYAKADIDASQLRAVAMSTVDGQAPSTVEDALGGVAERVRDVRTGIAADLRSLLVKEIRALAPEAAISVHGNPDPWAAGPFATIAPALNEEIDTVVVSCWPGPEASIPGIEAARAIAGADRGLAAYVLTLPPRAADADTLRAEFEQYLAAGVDELHVYHAGLASPARLTAVREALSSL</sequence>
<evidence type="ECO:0000313" key="1">
    <source>
        <dbReference type="EMBL" id="GAA4007444.1"/>
    </source>
</evidence>
<keyword evidence="2" id="KW-1185">Reference proteome</keyword>
<proteinExistence type="predicted"/>